<comment type="similarity">
    <text evidence="2">Belongs to the TFIIA subunit 1 family.</text>
</comment>
<dbReference type="PANTHER" id="PTHR12694">
    <property type="entry name" value="TRANSCRIPTION INITIATION FACTOR IIA SUBUNIT 1"/>
    <property type="match status" value="1"/>
</dbReference>
<dbReference type="InterPro" id="IPR004855">
    <property type="entry name" value="TFIIA_asu/bsu"/>
</dbReference>
<dbReference type="EMBL" id="CDSF01000101">
    <property type="protein sequence ID" value="CEP00659.1"/>
    <property type="molecule type" value="Genomic_DNA"/>
</dbReference>
<gene>
    <name evidence="6" type="ORF">PBRA_001713</name>
    <name evidence="7" type="ORF">PLBR_LOCUS1069</name>
</gene>
<sequence>MALVSKNPGQLRFSGSWTWFMSCPLQSNSPAVRSAAAALRADAVPHGVKAACQAQSAMEAMARLSRAVIDEVLLHTQEDILIGHDEHVARGIVRDLQQRWERKLSEAQAQRLSDQALLSQTAPGQVIDPDYQTRSSSSSAASNVHHGQASGNTEDNATADGKAEANGNGKEEAAESSGIRALKKRPASKSPPRKVKKTRTDETSEDASLGTSDDDEAEVVTGDPSTDDLLLCQYSKIQNHKGKWKCQFSGGIMHLRGRDYVFRDATGDFRFSEA</sequence>
<dbReference type="Proteomes" id="UP000039324">
    <property type="component" value="Unassembled WGS sequence"/>
</dbReference>
<keyword evidence="7" id="KW-0496">Mitochondrion</keyword>
<dbReference type="PROSITE" id="PS51257">
    <property type="entry name" value="PROKAR_LIPOPROTEIN"/>
    <property type="match status" value="1"/>
</dbReference>
<dbReference type="EMBL" id="OVEO01000002">
    <property type="protein sequence ID" value="SPQ93854.1"/>
    <property type="molecule type" value="Genomic_DNA"/>
</dbReference>
<evidence type="ECO:0000313" key="9">
    <source>
        <dbReference type="Proteomes" id="UP000290189"/>
    </source>
</evidence>
<comment type="subcellular location">
    <subcellularLocation>
        <location evidence="1">Nucleus</location>
    </subcellularLocation>
</comment>
<protein>
    <submittedName>
        <fullName evidence="6">Uncharacterized protein</fullName>
    </submittedName>
</protein>
<reference evidence="7 9" key="2">
    <citation type="submission" date="2018-03" db="EMBL/GenBank/DDBJ databases">
        <authorList>
            <person name="Fogelqvist J."/>
        </authorList>
    </citation>
    <scope>NUCLEOTIDE SEQUENCE [LARGE SCALE GENOMIC DNA]</scope>
</reference>
<evidence type="ECO:0000313" key="6">
    <source>
        <dbReference type="EMBL" id="CEP00659.1"/>
    </source>
</evidence>
<proteinExistence type="inferred from homology"/>
<dbReference type="STRING" id="37360.A0A0G4J000"/>
<dbReference type="OrthoDB" id="6275927at2759"/>
<evidence type="ECO:0000313" key="7">
    <source>
        <dbReference type="EMBL" id="SPQ93854.1"/>
    </source>
</evidence>
<dbReference type="GO" id="GO:0005672">
    <property type="term" value="C:transcription factor TFIIA complex"/>
    <property type="evidence" value="ECO:0007669"/>
    <property type="project" value="InterPro"/>
</dbReference>
<keyword evidence="8" id="KW-1185">Reference proteome</keyword>
<dbReference type="Proteomes" id="UP000290189">
    <property type="component" value="Unassembled WGS sequence"/>
</dbReference>
<dbReference type="GO" id="GO:0006367">
    <property type="term" value="P:transcription initiation at RNA polymerase II promoter"/>
    <property type="evidence" value="ECO:0007669"/>
    <property type="project" value="InterPro"/>
</dbReference>
<organism evidence="6 8">
    <name type="scientific">Plasmodiophora brassicae</name>
    <name type="common">Clubroot disease agent</name>
    <dbReference type="NCBI Taxonomy" id="37360"/>
    <lineage>
        <taxon>Eukaryota</taxon>
        <taxon>Sar</taxon>
        <taxon>Rhizaria</taxon>
        <taxon>Endomyxa</taxon>
        <taxon>Phytomyxea</taxon>
        <taxon>Plasmodiophorida</taxon>
        <taxon>Plasmodiophoridae</taxon>
        <taxon>Plasmodiophora</taxon>
    </lineage>
</organism>
<dbReference type="Gene3D" id="2.30.18.10">
    <property type="entry name" value="Transcription factor IIA (TFIIA), beta-barrel domain"/>
    <property type="match status" value="1"/>
</dbReference>
<feature type="region of interest" description="Disordered" evidence="5">
    <location>
        <begin position="115"/>
        <end position="222"/>
    </location>
</feature>
<evidence type="ECO:0000313" key="8">
    <source>
        <dbReference type="Proteomes" id="UP000039324"/>
    </source>
</evidence>
<dbReference type="AlphaFoldDB" id="A0A0G4J000"/>
<keyword evidence="4" id="KW-0539">Nucleus</keyword>
<feature type="compositionally biased region" description="Basic residues" evidence="5">
    <location>
        <begin position="181"/>
        <end position="197"/>
    </location>
</feature>
<evidence type="ECO:0000256" key="3">
    <source>
        <dbReference type="ARBA" id="ARBA00023163"/>
    </source>
</evidence>
<geneLocation type="mitochondrion" evidence="7"/>
<reference evidence="6 8" key="1">
    <citation type="submission" date="2015-02" db="EMBL/GenBank/DDBJ databases">
        <authorList>
            <person name="Chooi Y.-H."/>
        </authorList>
    </citation>
    <scope>NUCLEOTIDE SEQUENCE [LARGE SCALE GENOMIC DNA]</scope>
    <source>
        <strain evidence="6">E3</strain>
    </source>
</reference>
<evidence type="ECO:0000256" key="1">
    <source>
        <dbReference type="ARBA" id="ARBA00004123"/>
    </source>
</evidence>
<name>A0A0G4J000_PLABS</name>
<accession>A0A0G4J000</accession>
<evidence type="ECO:0000256" key="2">
    <source>
        <dbReference type="ARBA" id="ARBA00010059"/>
    </source>
</evidence>
<dbReference type="Pfam" id="PF03153">
    <property type="entry name" value="TFIIA"/>
    <property type="match status" value="1"/>
</dbReference>
<dbReference type="PANTHER" id="PTHR12694:SF8">
    <property type="entry name" value="TRANSCRIPTION INITIATION FACTOR IIA SUBUNIT 1"/>
    <property type="match status" value="1"/>
</dbReference>
<evidence type="ECO:0000256" key="4">
    <source>
        <dbReference type="ARBA" id="ARBA00023242"/>
    </source>
</evidence>
<evidence type="ECO:0000256" key="5">
    <source>
        <dbReference type="SAM" id="MobiDB-lite"/>
    </source>
</evidence>
<dbReference type="InterPro" id="IPR009088">
    <property type="entry name" value="TFIIA_b-brl"/>
</dbReference>
<dbReference type="CDD" id="cd07976">
    <property type="entry name" value="TFIIA_alpha_beta_like"/>
    <property type="match status" value="1"/>
</dbReference>
<dbReference type="SUPFAM" id="SSF50784">
    <property type="entry name" value="Transcription factor IIA (TFIIA), beta-barrel domain"/>
    <property type="match status" value="1"/>
</dbReference>
<keyword evidence="3" id="KW-0804">Transcription</keyword>
<dbReference type="SMART" id="SM01371">
    <property type="entry name" value="TFIIA"/>
    <property type="match status" value="1"/>
</dbReference>